<dbReference type="PANTHER" id="PTHR34653">
    <property type="match status" value="1"/>
</dbReference>
<dbReference type="PATRIC" id="fig|1393736.3.peg.4346"/>
<evidence type="ECO:0000313" key="7">
    <source>
        <dbReference type="Proteomes" id="UP000023464"/>
    </source>
</evidence>
<evidence type="ECO:0000256" key="4">
    <source>
        <dbReference type="ARBA" id="ARBA00023143"/>
    </source>
</evidence>
<proteinExistence type="inferred from homology"/>
<accession>A0A022PCJ0</accession>
<comment type="similarity">
    <text evidence="2 5">Belongs to the FliE family.</text>
</comment>
<dbReference type="GO" id="GO:0071973">
    <property type="term" value="P:bacterial-type flagellum-dependent cell motility"/>
    <property type="evidence" value="ECO:0007669"/>
    <property type="project" value="InterPro"/>
</dbReference>
<comment type="subcellular location">
    <subcellularLocation>
        <location evidence="1 5">Bacterial flagellum basal body</location>
    </subcellularLocation>
</comment>
<evidence type="ECO:0000313" key="6">
    <source>
        <dbReference type="EMBL" id="EYU13249.1"/>
    </source>
</evidence>
<organism evidence="6 7">
    <name type="scientific">Photorhabdus aegyptia</name>
    <dbReference type="NCBI Taxonomy" id="2805098"/>
    <lineage>
        <taxon>Bacteria</taxon>
        <taxon>Pseudomonadati</taxon>
        <taxon>Pseudomonadota</taxon>
        <taxon>Gammaproteobacteria</taxon>
        <taxon>Enterobacterales</taxon>
        <taxon>Morganellaceae</taxon>
        <taxon>Photorhabdus</taxon>
    </lineage>
</organism>
<keyword evidence="6" id="KW-0969">Cilium</keyword>
<dbReference type="RefSeq" id="WP_036783271.1">
    <property type="nucleotide sequence ID" value="NZ_CAWLTM010000015.1"/>
</dbReference>
<dbReference type="Pfam" id="PF02049">
    <property type="entry name" value="FliE"/>
    <property type="match status" value="1"/>
</dbReference>
<keyword evidence="6" id="KW-0966">Cell projection</keyword>
<name>A0A022PCJ0_9GAMM</name>
<evidence type="ECO:0000256" key="5">
    <source>
        <dbReference type="HAMAP-Rule" id="MF_00724"/>
    </source>
</evidence>
<dbReference type="PANTHER" id="PTHR34653:SF1">
    <property type="entry name" value="FLAGELLAR HOOK-BASAL BODY COMPLEX PROTEIN FLIE"/>
    <property type="match status" value="1"/>
</dbReference>
<dbReference type="HAMAP" id="MF_00724">
    <property type="entry name" value="FliE"/>
    <property type="match status" value="1"/>
</dbReference>
<evidence type="ECO:0000256" key="1">
    <source>
        <dbReference type="ARBA" id="ARBA00004117"/>
    </source>
</evidence>
<dbReference type="PRINTS" id="PR01006">
    <property type="entry name" value="FLGHOOKFLIE"/>
</dbReference>
<dbReference type="EMBL" id="JFGV01000100">
    <property type="protein sequence ID" value="EYU13249.1"/>
    <property type="molecule type" value="Genomic_DNA"/>
</dbReference>
<comment type="caution">
    <text evidence="6">The sequence shown here is derived from an EMBL/GenBank/DDBJ whole genome shotgun (WGS) entry which is preliminary data.</text>
</comment>
<protein>
    <recommendedName>
        <fullName evidence="3 5">Flagellar hook-basal body complex protein FliE</fullName>
    </recommendedName>
</protein>
<reference evidence="6 7" key="1">
    <citation type="submission" date="2014-03" db="EMBL/GenBank/DDBJ databases">
        <title>Draft Genome of Photorhabdus luminescens BA1, an Egyptian Isolate.</title>
        <authorList>
            <person name="Ghazal S."/>
            <person name="Hurst S.G.IV."/>
            <person name="Morris K."/>
            <person name="Thomas K."/>
            <person name="Tisa L.S."/>
        </authorList>
    </citation>
    <scope>NUCLEOTIDE SEQUENCE [LARGE SCALE GENOMIC DNA]</scope>
    <source>
        <strain evidence="6 7">BA1</strain>
    </source>
</reference>
<sequence>MSIQAIEGVLQQMQAQALQAASIAKPIPLQSGFASQLMAAVGKINQTRLNATKQTQDFTLGVPGVELNDVMVEMQKSSIALQMGVQVRNKLVASYQEIMNMQV</sequence>
<dbReference type="GO" id="GO:0003774">
    <property type="term" value="F:cytoskeletal motor activity"/>
    <property type="evidence" value="ECO:0007669"/>
    <property type="project" value="InterPro"/>
</dbReference>
<dbReference type="Proteomes" id="UP000023464">
    <property type="component" value="Unassembled WGS sequence"/>
</dbReference>
<dbReference type="InterPro" id="IPR001624">
    <property type="entry name" value="FliE"/>
</dbReference>
<evidence type="ECO:0000256" key="2">
    <source>
        <dbReference type="ARBA" id="ARBA00009272"/>
    </source>
</evidence>
<keyword evidence="6" id="KW-0282">Flagellum</keyword>
<keyword evidence="4 5" id="KW-0975">Bacterial flagellum</keyword>
<dbReference type="GO" id="GO:0005198">
    <property type="term" value="F:structural molecule activity"/>
    <property type="evidence" value="ECO:0007669"/>
    <property type="project" value="UniProtKB-UniRule"/>
</dbReference>
<gene>
    <name evidence="5" type="primary">fliE</name>
    <name evidence="6" type="ORF">BA1DRAFT_04263</name>
</gene>
<dbReference type="GO" id="GO:0009425">
    <property type="term" value="C:bacterial-type flagellum basal body"/>
    <property type="evidence" value="ECO:0007669"/>
    <property type="project" value="UniProtKB-SubCell"/>
</dbReference>
<dbReference type="AlphaFoldDB" id="A0A022PCJ0"/>
<keyword evidence="7" id="KW-1185">Reference proteome</keyword>
<dbReference type="NCBIfam" id="TIGR00205">
    <property type="entry name" value="fliE"/>
    <property type="match status" value="1"/>
</dbReference>
<evidence type="ECO:0000256" key="3">
    <source>
        <dbReference type="ARBA" id="ARBA00018024"/>
    </source>
</evidence>